<reference evidence="8" key="1">
    <citation type="submission" date="2017-06" db="EMBL/GenBank/DDBJ databases">
        <title>Genome sequencing of pathogenic and non-pathogenic strains within Bisgaard taxon 40.</title>
        <authorList>
            <person name="Ladner J.T."/>
            <person name="Lovett S.P."/>
            <person name="Koroleva G."/>
            <person name="Lorch J.M."/>
        </authorList>
    </citation>
    <scope>NUCLEOTIDE SEQUENCE</scope>
    <source>
        <strain evidence="8">27576-1-I1</strain>
    </source>
</reference>
<evidence type="ECO:0000256" key="1">
    <source>
        <dbReference type="ARBA" id="ARBA00001946"/>
    </source>
</evidence>
<keyword evidence="5" id="KW-0460">Magnesium</keyword>
<dbReference type="Pfam" id="PF00348">
    <property type="entry name" value="polyprenyl_synt"/>
    <property type="match status" value="1"/>
</dbReference>
<dbReference type="EMBL" id="CP022011">
    <property type="protein sequence ID" value="QDJ14534.1"/>
    <property type="molecule type" value="Genomic_DNA"/>
</dbReference>
<dbReference type="GO" id="GO:0008654">
    <property type="term" value="P:phospholipid biosynthetic process"/>
    <property type="evidence" value="ECO:0007669"/>
    <property type="project" value="UniProtKB-ARBA"/>
</dbReference>
<dbReference type="PROSITE" id="PS00444">
    <property type="entry name" value="POLYPRENYL_SYNTHASE_2"/>
    <property type="match status" value="1"/>
</dbReference>
<keyword evidence="4" id="KW-0479">Metal-binding</keyword>
<keyword evidence="9" id="KW-1185">Reference proteome</keyword>
<evidence type="ECO:0000256" key="2">
    <source>
        <dbReference type="ARBA" id="ARBA00006706"/>
    </source>
</evidence>
<dbReference type="NCBIfam" id="NF007877">
    <property type="entry name" value="PRK10581.1"/>
    <property type="match status" value="1"/>
</dbReference>
<dbReference type="PANTHER" id="PTHR43281:SF1">
    <property type="entry name" value="FARNESYL DIPHOSPHATE SYNTHASE"/>
    <property type="match status" value="1"/>
</dbReference>
<dbReference type="CDD" id="cd00685">
    <property type="entry name" value="Trans_IPPS_HT"/>
    <property type="match status" value="1"/>
</dbReference>
<dbReference type="GO" id="GO:0005737">
    <property type="term" value="C:cytoplasm"/>
    <property type="evidence" value="ECO:0007669"/>
    <property type="project" value="UniProtKB-ARBA"/>
</dbReference>
<gene>
    <name evidence="8" type="ORF">CEP48_03480</name>
</gene>
<keyword evidence="3 7" id="KW-0808">Transferase</keyword>
<organism evidence="8 9">
    <name type="scientific">Mergibacter septicus</name>
    <dbReference type="NCBI Taxonomy" id="221402"/>
    <lineage>
        <taxon>Bacteria</taxon>
        <taxon>Pseudomonadati</taxon>
        <taxon>Pseudomonadota</taxon>
        <taxon>Gammaproteobacteria</taxon>
        <taxon>Pasteurellales</taxon>
        <taxon>Pasteurellaceae</taxon>
        <taxon>Mergibacter</taxon>
    </lineage>
</organism>
<dbReference type="FunFam" id="1.10.600.10:FF:000001">
    <property type="entry name" value="Geranylgeranyl diphosphate synthase"/>
    <property type="match status" value="1"/>
</dbReference>
<dbReference type="SFLD" id="SFLDG01017">
    <property type="entry name" value="Polyprenyl_Transferase_Like"/>
    <property type="match status" value="1"/>
</dbReference>
<dbReference type="InterPro" id="IPR008949">
    <property type="entry name" value="Isoprenoid_synthase_dom_sf"/>
</dbReference>
<evidence type="ECO:0000313" key="9">
    <source>
        <dbReference type="Proteomes" id="UP000955338"/>
    </source>
</evidence>
<keyword evidence="6" id="KW-0414">Isoprene biosynthesis</keyword>
<accession>A0A8D4LJ79</accession>
<evidence type="ECO:0000256" key="5">
    <source>
        <dbReference type="ARBA" id="ARBA00022842"/>
    </source>
</evidence>
<dbReference type="GO" id="GO:0004659">
    <property type="term" value="F:prenyltransferase activity"/>
    <property type="evidence" value="ECO:0007669"/>
    <property type="project" value="InterPro"/>
</dbReference>
<evidence type="ECO:0000313" key="8">
    <source>
        <dbReference type="EMBL" id="QDJ14534.1"/>
    </source>
</evidence>
<evidence type="ECO:0000256" key="6">
    <source>
        <dbReference type="ARBA" id="ARBA00023229"/>
    </source>
</evidence>
<dbReference type="SUPFAM" id="SSF48576">
    <property type="entry name" value="Terpenoid synthases"/>
    <property type="match status" value="1"/>
</dbReference>
<evidence type="ECO:0000256" key="4">
    <source>
        <dbReference type="ARBA" id="ARBA00022723"/>
    </source>
</evidence>
<protein>
    <submittedName>
        <fullName evidence="8">(2E,6E)-farnesyl diphosphate synthase</fullName>
    </submittedName>
</protein>
<sequence length="295" mass="32581">MYQFSSDLTTFQQRINHFLTEKLAIFDSSPAPLAEAMKYGVLLGGKRIRPFLIYATGRMLGADLNHLDYAAAAIECMHCYSLIHDDLPAMDNDTLRRNKPTCHIVFDQATAILAADALQAFSFELLTHSSLSTQQQLAQIKTLAQAAGANGMCLGQSLDLISEHKTISLAELERIHRNKTGALIVAAVKLGLYASPHFNHFELEQKLTQYAEIIGLAFQVQDDILDITASSEQIGKKAGSDLIADKSTYPKLLGLEQAQQKALELQQQALTLLANLPFNTQPLAQLARFIVERKK</sequence>
<dbReference type="Gene3D" id="1.10.600.10">
    <property type="entry name" value="Farnesyl Diphosphate Synthase"/>
    <property type="match status" value="1"/>
</dbReference>
<dbReference type="AlphaFoldDB" id="A0A8D4LJ79"/>
<comment type="similarity">
    <text evidence="2 7">Belongs to the FPP/GGPP synthase family.</text>
</comment>
<evidence type="ECO:0000256" key="3">
    <source>
        <dbReference type="ARBA" id="ARBA00022679"/>
    </source>
</evidence>
<name>A0A8D4LJ79_9PAST</name>
<dbReference type="InterPro" id="IPR000092">
    <property type="entry name" value="Polyprenyl_synt"/>
</dbReference>
<proteinExistence type="inferred from homology"/>
<dbReference type="SFLD" id="SFLDS00005">
    <property type="entry name" value="Isoprenoid_Synthase_Type_I"/>
    <property type="match status" value="1"/>
</dbReference>
<dbReference type="RefSeq" id="WP_261920932.1">
    <property type="nucleotide sequence ID" value="NZ_CP022010.1"/>
</dbReference>
<dbReference type="PANTHER" id="PTHR43281">
    <property type="entry name" value="FARNESYL DIPHOSPHATE SYNTHASE"/>
    <property type="match status" value="1"/>
</dbReference>
<comment type="cofactor">
    <cofactor evidence="1">
        <name>Mg(2+)</name>
        <dbReference type="ChEBI" id="CHEBI:18420"/>
    </cofactor>
</comment>
<dbReference type="GO" id="GO:0046872">
    <property type="term" value="F:metal ion binding"/>
    <property type="evidence" value="ECO:0007669"/>
    <property type="project" value="UniProtKB-KW"/>
</dbReference>
<dbReference type="InterPro" id="IPR053378">
    <property type="entry name" value="Prenyl_diphosphate_synthase"/>
</dbReference>
<dbReference type="NCBIfam" id="NF045485">
    <property type="entry name" value="FPPsyn"/>
    <property type="match status" value="1"/>
</dbReference>
<evidence type="ECO:0000256" key="7">
    <source>
        <dbReference type="RuleBase" id="RU004466"/>
    </source>
</evidence>
<dbReference type="GO" id="GO:0016114">
    <property type="term" value="P:terpenoid biosynthetic process"/>
    <property type="evidence" value="ECO:0007669"/>
    <property type="project" value="UniProtKB-ARBA"/>
</dbReference>
<dbReference type="InterPro" id="IPR033749">
    <property type="entry name" value="Polyprenyl_synt_CS"/>
</dbReference>
<dbReference type="Proteomes" id="UP000955338">
    <property type="component" value="Chromosome"/>
</dbReference>